<dbReference type="AlphaFoldDB" id="R9H525"/>
<evidence type="ECO:0000313" key="2">
    <source>
        <dbReference type="EMBL" id="EOR99018.1"/>
    </source>
</evidence>
<accession>R9H525</accession>
<gene>
    <name evidence="2" type="ORF">C800_03348</name>
</gene>
<comment type="caution">
    <text evidence="2">The sequence shown here is derived from an EMBL/GenBank/DDBJ whole genome shotgun (WGS) entry which is preliminary data.</text>
</comment>
<dbReference type="InterPro" id="IPR017601">
    <property type="entry name" value="DGQHR-contain_dom"/>
</dbReference>
<dbReference type="Proteomes" id="UP000014151">
    <property type="component" value="Unassembled WGS sequence"/>
</dbReference>
<dbReference type="CDD" id="cd16413">
    <property type="entry name" value="DGQHR_domain"/>
    <property type="match status" value="1"/>
</dbReference>
<dbReference type="NCBIfam" id="TIGR03187">
    <property type="entry name" value="DGQHR"/>
    <property type="match status" value="1"/>
</dbReference>
<evidence type="ECO:0000313" key="3">
    <source>
        <dbReference type="Proteomes" id="UP000014151"/>
    </source>
</evidence>
<dbReference type="EMBL" id="ASSN01000024">
    <property type="protein sequence ID" value="EOR99018.1"/>
    <property type="molecule type" value="Genomic_DNA"/>
</dbReference>
<keyword evidence="1" id="KW-0175">Coiled coil</keyword>
<dbReference type="PATRIC" id="fig|1235786.3.peg.3486"/>
<organism evidence="2 3">
    <name type="scientific">Phocaeicola vulgatus dnLKV7</name>
    <dbReference type="NCBI Taxonomy" id="1235786"/>
    <lineage>
        <taxon>Bacteria</taxon>
        <taxon>Pseudomonadati</taxon>
        <taxon>Bacteroidota</taxon>
        <taxon>Bacteroidia</taxon>
        <taxon>Bacteroidales</taxon>
        <taxon>Bacteroidaceae</taxon>
        <taxon>Phocaeicola</taxon>
    </lineage>
</organism>
<dbReference type="HOGENOM" id="CLU_643510_0_0_10"/>
<proteinExistence type="predicted"/>
<dbReference type="InterPro" id="IPR017642">
    <property type="entry name" value="DNA_S_mod_DndB"/>
</dbReference>
<name>R9H525_PHOVU</name>
<evidence type="ECO:0000256" key="1">
    <source>
        <dbReference type="SAM" id="Coils"/>
    </source>
</evidence>
<sequence>MEQNGTMIKGFLVQQNGQDFLIGKASIRDILTYTRYTERLIIGFDEDEKPIYNPHIQRKVETARVNKIADFLINDSEAMFPTNIVLGIPMSMISSQFSHDGIVEISLDEKVTNQIKLAKDGHKDADVFITIIDGQHRVRGIEVAIERLQEEAETHNNVLAHAKLENLLNIELVVSYFIDKSLEYQAMIFSTINRTQKRVSQDLVYSLFGLSSEDTPYKTALEVTLALNAHPKSPFYHRIKLYGGEYDKRMSPPLSQATMIKSIVGLISETLRESENDKYKKRQELKKQKGRKFLPFRKFYANNQDFLISDCMFYFFNAIKSKFPQYWLYDGLAKPQNILQSTVGYEALLSFLVEILKRESLLFFDRNTFNSYINKLENIDFGDVTIFPMTTKGKKIAYLTMSLAVFPPSESSDNREMELFKTMNEI</sequence>
<protein>
    <submittedName>
        <fullName evidence="2">DGQHR domain-containing protein</fullName>
    </submittedName>
</protein>
<dbReference type="Pfam" id="PF14072">
    <property type="entry name" value="DndB"/>
    <property type="match status" value="1"/>
</dbReference>
<reference evidence="2 3" key="1">
    <citation type="submission" date="2013-04" db="EMBL/GenBank/DDBJ databases">
        <title>The Genome Sequence of Bacteroides vulgatus dnLKV7.</title>
        <authorList>
            <consortium name="The Broad Institute Genomics Platform"/>
            <consortium name="The Broad Institute Genome Sequencing Center for Infectious Disease"/>
            <person name="Earl A."/>
            <person name="Xavier R."/>
            <person name="Kuhn K."/>
            <person name="Stappenbeck T."/>
            <person name="Walker B."/>
            <person name="Young S."/>
            <person name="Zeng Q."/>
            <person name="Gargeya S."/>
            <person name="Fitzgerald M."/>
            <person name="Haas B."/>
            <person name="Abouelleil A."/>
            <person name="Allen A.W."/>
            <person name="Alvarado L."/>
            <person name="Arachchi H.M."/>
            <person name="Berlin A.M."/>
            <person name="Chapman S.B."/>
            <person name="Gainer-Dewar J."/>
            <person name="Goldberg J."/>
            <person name="Griggs A."/>
            <person name="Gujja S."/>
            <person name="Hansen M."/>
            <person name="Howarth C."/>
            <person name="Imamovic A."/>
            <person name="Ireland A."/>
            <person name="Larimer J."/>
            <person name="McCowan C."/>
            <person name="Murphy C."/>
            <person name="Pearson M."/>
            <person name="Poon T.W."/>
            <person name="Priest M."/>
            <person name="Roberts A."/>
            <person name="Saif S."/>
            <person name="Shea T."/>
            <person name="Sisk P."/>
            <person name="Sykes S."/>
            <person name="Wortman J."/>
            <person name="Nusbaum C."/>
            <person name="Birren B."/>
        </authorList>
    </citation>
    <scope>NUCLEOTIDE SEQUENCE [LARGE SCALE GENOMIC DNA]</scope>
    <source>
        <strain evidence="3">dnLKV7</strain>
    </source>
</reference>
<feature type="coiled-coil region" evidence="1">
    <location>
        <begin position="138"/>
        <end position="165"/>
    </location>
</feature>